<reference evidence="4 5" key="1">
    <citation type="submission" date="2019-01" db="EMBL/GenBank/DDBJ databases">
        <title>Leuconostoc litchii sp. nov., a novel lactic acid bacterium isolated from lychee.</title>
        <authorList>
            <person name="Wang L.-T."/>
        </authorList>
    </citation>
    <scope>NUCLEOTIDE SEQUENCE [LARGE SCALE GENOMIC DNA]</scope>
    <source>
        <strain evidence="4 5">MB7</strain>
    </source>
</reference>
<keyword evidence="5" id="KW-1185">Reference proteome</keyword>
<gene>
    <name evidence="4" type="primary">gtfB</name>
    <name evidence="4" type="ORF">ESZ47_07990</name>
</gene>
<protein>
    <submittedName>
        <fullName evidence="4">Accessory Sec system glycosylation chaperone GtfB</fullName>
    </submittedName>
</protein>
<comment type="pathway">
    <text evidence="1">Protein modification; protein glycosylation.</text>
</comment>
<dbReference type="GO" id="GO:0031647">
    <property type="term" value="P:regulation of protein stability"/>
    <property type="evidence" value="ECO:0007669"/>
    <property type="project" value="InterPro"/>
</dbReference>
<dbReference type="OrthoDB" id="2136618at2"/>
<keyword evidence="3" id="KW-0472">Membrane</keyword>
<keyword evidence="2" id="KW-1003">Cell membrane</keyword>
<proteinExistence type="predicted"/>
<sequence length="446" mass="52414">MINLFENADQRANDFIFSLNQAEVAFKTVVINDNGWLDKDMVSPFSFYSMSYDNVHKKPLYFDEVPVPNFWGIRGNDQLAEIYDNDTIRAKIFYHNHRVVERVEWCDKLGKVQFVDHYNCYGNIFARTFFHQNNSVQKAYYSTTGQEIISHNLITDQIILNLPEQTHFFPSETEFVLFFIKQYFQKNEYNQIVYNSLSIPLFIVNRLGKDSKAILIWDEPLDREIPGNMISILNNLESNTKHIFFQRQKDMRKIHNNHSYPRNNIVSYLGKLNHFVLKKSEKSIKNTALIVTNSDDIWNISSLVNQLPHIKFKIMARTEMSARLLQLDMHDNVELYPASTVEDIVEAINKTDYLLDINNGPEVLDTVRKAFLSHKLILSMNDFVHNKNYIARENIFANDQFDLLKDKLQTTSENKFQYDEELTKQETIFGPEGQIDLYQKVFSEFS</sequence>
<name>A0A6P2CPU4_9LACO</name>
<dbReference type="RefSeq" id="WP_148606395.1">
    <property type="nucleotide sequence ID" value="NZ_SDGY01000006.1"/>
</dbReference>
<dbReference type="InterPro" id="IPR014268">
    <property type="entry name" value="GtfB"/>
</dbReference>
<evidence type="ECO:0000313" key="4">
    <source>
        <dbReference type="EMBL" id="TYC46162.1"/>
    </source>
</evidence>
<accession>A0A6P2CPU4</accession>
<dbReference type="UniPathway" id="UPA00378"/>
<comment type="caution">
    <text evidence="4">The sequence shown here is derived from an EMBL/GenBank/DDBJ whole genome shotgun (WGS) entry which is preliminary data.</text>
</comment>
<evidence type="ECO:0000313" key="5">
    <source>
        <dbReference type="Proteomes" id="UP000442244"/>
    </source>
</evidence>
<dbReference type="Proteomes" id="UP000442244">
    <property type="component" value="Unassembled WGS sequence"/>
</dbReference>
<dbReference type="AlphaFoldDB" id="A0A6P2CPU4"/>
<evidence type="ECO:0000256" key="1">
    <source>
        <dbReference type="ARBA" id="ARBA00004922"/>
    </source>
</evidence>
<organism evidence="4 5">
    <name type="scientific">Leuconostoc litchii</name>
    <dbReference type="NCBI Taxonomy" id="1981069"/>
    <lineage>
        <taxon>Bacteria</taxon>
        <taxon>Bacillati</taxon>
        <taxon>Bacillota</taxon>
        <taxon>Bacilli</taxon>
        <taxon>Lactobacillales</taxon>
        <taxon>Lactobacillaceae</taxon>
        <taxon>Leuconostoc</taxon>
    </lineage>
</organism>
<evidence type="ECO:0000256" key="2">
    <source>
        <dbReference type="ARBA" id="ARBA00022475"/>
    </source>
</evidence>
<dbReference type="EMBL" id="SDGY01000006">
    <property type="protein sequence ID" value="TYC46162.1"/>
    <property type="molecule type" value="Genomic_DNA"/>
</dbReference>
<dbReference type="NCBIfam" id="TIGR02919">
    <property type="entry name" value="accessory Sec system glycosylation chaperone GtfB"/>
    <property type="match status" value="1"/>
</dbReference>
<evidence type="ECO:0000256" key="3">
    <source>
        <dbReference type="ARBA" id="ARBA00023136"/>
    </source>
</evidence>